<dbReference type="RefSeq" id="WP_338412650.1">
    <property type="nucleotide sequence ID" value="NZ_CP093310.2"/>
</dbReference>
<reference evidence="3" key="1">
    <citation type="submission" date="2024-03" db="EMBL/GenBank/DDBJ databases">
        <title>Psychrobacter raelis sp. nov. isolated from a dog with peritonitis.</title>
        <authorList>
            <person name="Schiavone A."/>
            <person name="Manzulli V."/>
            <person name="Camarda A."/>
            <person name="Cafiero M.A."/>
            <person name="Vasco I."/>
            <person name="Marino L."/>
            <person name="Pennuzzi G."/>
            <person name="Serrecchia L."/>
            <person name="Galante D."/>
            <person name="Pugliese N."/>
        </authorList>
    </citation>
    <scope>NUCLEOTIDE SEQUENCE</scope>
    <source>
        <strain evidence="3">PraFG1</strain>
    </source>
</reference>
<feature type="transmembrane region" description="Helical" evidence="1">
    <location>
        <begin position="252"/>
        <end position="271"/>
    </location>
</feature>
<organism evidence="3 4">
    <name type="scientific">Psychrobacter raelei</name>
    <dbReference type="NCBI Taxonomy" id="2565531"/>
    <lineage>
        <taxon>Bacteria</taxon>
        <taxon>Pseudomonadati</taxon>
        <taxon>Pseudomonadota</taxon>
        <taxon>Gammaproteobacteria</taxon>
        <taxon>Moraxellales</taxon>
        <taxon>Moraxellaceae</taxon>
        <taxon>Psychrobacter</taxon>
    </lineage>
</organism>
<protein>
    <submittedName>
        <fullName evidence="3">YjiH family protein</fullName>
    </submittedName>
</protein>
<feature type="transmembrane region" description="Helical" evidence="1">
    <location>
        <begin position="103"/>
        <end position="124"/>
    </location>
</feature>
<feature type="domain" description="Nucleoside transporter/FeoB GTPase Gate" evidence="2">
    <location>
        <begin position="146"/>
        <end position="246"/>
    </location>
</feature>
<dbReference type="Proteomes" id="UP000829560">
    <property type="component" value="Chromosome"/>
</dbReference>
<feature type="transmembrane region" description="Helical" evidence="1">
    <location>
        <begin position="443"/>
        <end position="462"/>
    </location>
</feature>
<dbReference type="InterPro" id="IPR011642">
    <property type="entry name" value="Gate_dom"/>
</dbReference>
<keyword evidence="1" id="KW-0812">Transmembrane</keyword>
<name>A0AAU6PW12_9GAMM</name>
<gene>
    <name evidence="3" type="ORF">MN210_18060</name>
</gene>
<keyword evidence="1" id="KW-1133">Transmembrane helix</keyword>
<feature type="transmembrane region" description="Helical" evidence="1">
    <location>
        <begin position="189"/>
        <end position="207"/>
    </location>
</feature>
<sequence length="463" mass="49938">MEVDKNVEMFTVDQQELQPGSLISDDPILSRSRGILQLIVFSIIGITTFFIPFTINDKSTILFDHAASYLVNDLHAVAVALLFLLMAYGAIKPIVTGKYKENLTHAILSAAKIAGLILGSLYVLGMAPDVIMEKDMMPFLFEKLALPVGMIVPIGALILASLIGFGLLEMIGVLMQPIMKPIWRTPGTSAIDAVASFVGSYSIGLLITNRVYLQGHYSTREAIIIATGFSTVSAAFMVIVAKTLGLMELWNLFFWSTLVITFIVTAITARIPPISQERNDDADPSAQAVVDIKENRLSAALELGIQTSRRSSNIPKIFWSNFKDGLEMAAAIVPSIIAVGLAGLLLDKYTPVFEVLGLLLYPFTLVGGLPDPLLAAKGISAGLAEMFLPALLLSETDVITRYVAGVVSISSVLFFSAMIPCILATKIPLSIPKMLIIWLQRTILSILLAAAFAHIAIAAGWIA</sequence>
<feature type="transmembrane region" description="Helical" evidence="1">
    <location>
        <begin position="74"/>
        <end position="91"/>
    </location>
</feature>
<dbReference type="Pfam" id="PF07670">
    <property type="entry name" value="Gate"/>
    <property type="match status" value="1"/>
</dbReference>
<feature type="transmembrane region" description="Helical" evidence="1">
    <location>
        <begin position="399"/>
        <end position="423"/>
    </location>
</feature>
<proteinExistence type="predicted"/>
<keyword evidence="4" id="KW-1185">Reference proteome</keyword>
<evidence type="ECO:0000256" key="1">
    <source>
        <dbReference type="SAM" id="Phobius"/>
    </source>
</evidence>
<keyword evidence="1" id="KW-0472">Membrane</keyword>
<feature type="transmembrane region" description="Helical" evidence="1">
    <location>
        <begin position="328"/>
        <end position="346"/>
    </location>
</feature>
<evidence type="ECO:0000259" key="2">
    <source>
        <dbReference type="Pfam" id="PF07670"/>
    </source>
</evidence>
<accession>A0AAU6PW12</accession>
<feature type="transmembrane region" description="Helical" evidence="1">
    <location>
        <begin position="222"/>
        <end position="240"/>
    </location>
</feature>
<dbReference type="AlphaFoldDB" id="A0AAU6PW12"/>
<evidence type="ECO:0000313" key="3">
    <source>
        <dbReference type="EMBL" id="WXX24647.1"/>
    </source>
</evidence>
<feature type="transmembrane region" description="Helical" evidence="1">
    <location>
        <begin position="35"/>
        <end position="54"/>
    </location>
</feature>
<evidence type="ECO:0000313" key="4">
    <source>
        <dbReference type="Proteomes" id="UP000829560"/>
    </source>
</evidence>
<feature type="transmembrane region" description="Helical" evidence="1">
    <location>
        <begin position="358"/>
        <end position="379"/>
    </location>
</feature>
<feature type="transmembrane region" description="Helical" evidence="1">
    <location>
        <begin position="144"/>
        <end position="168"/>
    </location>
</feature>
<dbReference type="EMBL" id="CP093310">
    <property type="protein sequence ID" value="WXX24647.1"/>
    <property type="molecule type" value="Genomic_DNA"/>
</dbReference>
<dbReference type="KEGG" id="prae:MN210_18060"/>